<sequence>MKQTARTTRNAEDAAFDLEARMVVLEIVSMTSLALALDTSDNGNTEQARGIMSLIVETVQQRCSEMGLSSMASQSAERYAQQLLSTALLSLYPDTH</sequence>
<dbReference type="RefSeq" id="WP_153352439.1">
    <property type="nucleotide sequence ID" value="NZ_JAYKOO010000003.1"/>
</dbReference>
<evidence type="ECO:0000313" key="2">
    <source>
        <dbReference type="Proteomes" id="UP000435138"/>
    </source>
</evidence>
<gene>
    <name evidence="1" type="ORF">GAO09_02370</name>
</gene>
<organism evidence="1 2">
    <name type="scientific">Endobacterium cereale</name>
    <dbReference type="NCBI Taxonomy" id="2663029"/>
    <lineage>
        <taxon>Bacteria</taxon>
        <taxon>Pseudomonadati</taxon>
        <taxon>Pseudomonadota</taxon>
        <taxon>Alphaproteobacteria</taxon>
        <taxon>Hyphomicrobiales</taxon>
        <taxon>Rhizobiaceae</taxon>
        <taxon>Endobacterium</taxon>
    </lineage>
</organism>
<dbReference type="EMBL" id="WIXI01000022">
    <property type="protein sequence ID" value="MQY44919.1"/>
    <property type="molecule type" value="Genomic_DNA"/>
</dbReference>
<reference evidence="1 2" key="1">
    <citation type="submission" date="2019-11" db="EMBL/GenBank/DDBJ databases">
        <title>Genome analysis of Rhizobacterium cereale a novel genus and species isolated from maize roots in North Spain.</title>
        <authorList>
            <person name="Menendez E."/>
            <person name="Flores-Felix J.D."/>
            <person name="Ramirez-Bahena M.-H."/>
            <person name="Igual J.M."/>
            <person name="Garcia-Fraile P."/>
            <person name="Peix A."/>
            <person name="Velazquez E."/>
        </authorList>
    </citation>
    <scope>NUCLEOTIDE SEQUENCE [LARGE SCALE GENOMIC DNA]</scope>
    <source>
        <strain evidence="1 2">RZME27</strain>
    </source>
</reference>
<dbReference type="Proteomes" id="UP000435138">
    <property type="component" value="Unassembled WGS sequence"/>
</dbReference>
<accession>A0A6A8A2M1</accession>
<comment type="caution">
    <text evidence="1">The sequence shown here is derived from an EMBL/GenBank/DDBJ whole genome shotgun (WGS) entry which is preliminary data.</text>
</comment>
<keyword evidence="2" id="KW-1185">Reference proteome</keyword>
<evidence type="ECO:0000313" key="1">
    <source>
        <dbReference type="EMBL" id="MQY44919.1"/>
    </source>
</evidence>
<proteinExistence type="predicted"/>
<name>A0A6A8A2M1_9HYPH</name>
<protein>
    <submittedName>
        <fullName evidence="1">Uncharacterized protein</fullName>
    </submittedName>
</protein>
<dbReference type="AlphaFoldDB" id="A0A6A8A2M1"/>